<dbReference type="RefSeq" id="WP_264324506.1">
    <property type="nucleotide sequence ID" value="NZ_JADEXQ010000020.1"/>
</dbReference>
<comment type="caution">
    <text evidence="6">The sequence shown here is derived from an EMBL/GenBank/DDBJ whole genome shotgun (WGS) entry which is preliminary data.</text>
</comment>
<reference evidence="6" key="1">
    <citation type="submission" date="2020-10" db="EMBL/GenBank/DDBJ databases">
        <authorList>
            <person name="Castelo-Branco R."/>
            <person name="Eusebio N."/>
            <person name="Adriana R."/>
            <person name="Vieira A."/>
            <person name="Brugerolle De Fraissinette N."/>
            <person name="Rezende De Castro R."/>
            <person name="Schneider M.P."/>
            <person name="Vasconcelos V."/>
            <person name="Leao P.N."/>
        </authorList>
    </citation>
    <scope>NUCLEOTIDE SEQUENCE</scope>
    <source>
        <strain evidence="6">LEGE 11480</strain>
    </source>
</reference>
<evidence type="ECO:0000256" key="3">
    <source>
        <dbReference type="ARBA" id="ARBA00023163"/>
    </source>
</evidence>
<evidence type="ECO:0000259" key="5">
    <source>
        <dbReference type="PROSITE" id="PS50977"/>
    </source>
</evidence>
<dbReference type="InterPro" id="IPR036271">
    <property type="entry name" value="Tet_transcr_reg_TetR-rel_C_sf"/>
</dbReference>
<evidence type="ECO:0000313" key="7">
    <source>
        <dbReference type="Proteomes" id="UP000625316"/>
    </source>
</evidence>
<evidence type="ECO:0000256" key="1">
    <source>
        <dbReference type="ARBA" id="ARBA00023015"/>
    </source>
</evidence>
<keyword evidence="3" id="KW-0804">Transcription</keyword>
<proteinExistence type="predicted"/>
<keyword evidence="1" id="KW-0805">Transcription regulation</keyword>
<dbReference type="SUPFAM" id="SSF48498">
    <property type="entry name" value="Tetracyclin repressor-like, C-terminal domain"/>
    <property type="match status" value="1"/>
</dbReference>
<dbReference type="InterPro" id="IPR001647">
    <property type="entry name" value="HTH_TetR"/>
</dbReference>
<dbReference type="Pfam" id="PF00440">
    <property type="entry name" value="TetR_N"/>
    <property type="match status" value="1"/>
</dbReference>
<evidence type="ECO:0000256" key="2">
    <source>
        <dbReference type="ARBA" id="ARBA00023125"/>
    </source>
</evidence>
<dbReference type="PANTHER" id="PTHR47506:SF1">
    <property type="entry name" value="HTH-TYPE TRANSCRIPTIONAL REGULATOR YJDC"/>
    <property type="match status" value="1"/>
</dbReference>
<organism evidence="6 7">
    <name type="scientific">Romeriopsis navalis LEGE 11480</name>
    <dbReference type="NCBI Taxonomy" id="2777977"/>
    <lineage>
        <taxon>Bacteria</taxon>
        <taxon>Bacillati</taxon>
        <taxon>Cyanobacteriota</taxon>
        <taxon>Cyanophyceae</taxon>
        <taxon>Leptolyngbyales</taxon>
        <taxon>Leptolyngbyaceae</taxon>
        <taxon>Romeriopsis</taxon>
        <taxon>Romeriopsis navalis</taxon>
    </lineage>
</organism>
<dbReference type="PANTHER" id="PTHR47506">
    <property type="entry name" value="TRANSCRIPTIONAL REGULATORY PROTEIN"/>
    <property type="match status" value="1"/>
</dbReference>
<protein>
    <submittedName>
        <fullName evidence="6">TetR/AcrR family transcriptional regulator</fullName>
    </submittedName>
</protein>
<keyword evidence="7" id="KW-1185">Reference proteome</keyword>
<dbReference type="GO" id="GO:0003677">
    <property type="term" value="F:DNA binding"/>
    <property type="evidence" value="ECO:0007669"/>
    <property type="project" value="UniProtKB-UniRule"/>
</dbReference>
<feature type="DNA-binding region" description="H-T-H motif" evidence="4">
    <location>
        <begin position="25"/>
        <end position="44"/>
    </location>
</feature>
<evidence type="ECO:0000313" key="6">
    <source>
        <dbReference type="EMBL" id="MBE9029689.1"/>
    </source>
</evidence>
<accession>A0A928Z2M2</accession>
<dbReference type="EMBL" id="JADEXQ010000020">
    <property type="protein sequence ID" value="MBE9029689.1"/>
    <property type="molecule type" value="Genomic_DNA"/>
</dbReference>
<sequence>MGDTKSKILDVAEQLIQTKGFNGFSYLDLADAIGIKNSSIHYHFKAKADLALALVERLHERHLVVFEALDQDLDSPPQRLQALADHFQTYIQGEKFCMCGMMAAELQSVSPAVRSRLIAYFKDLRAWLTKQFVAMGEEDAEERALRFVSTAEGSLLLARLEGDPQIFAQALKAFIPD</sequence>
<dbReference type="InterPro" id="IPR054156">
    <property type="entry name" value="YxaF_TetR_C"/>
</dbReference>
<dbReference type="InterPro" id="IPR009057">
    <property type="entry name" value="Homeodomain-like_sf"/>
</dbReference>
<keyword evidence="2 4" id="KW-0238">DNA-binding</keyword>
<dbReference type="PRINTS" id="PR00455">
    <property type="entry name" value="HTHTETR"/>
</dbReference>
<name>A0A928Z2M2_9CYAN</name>
<dbReference type="AlphaFoldDB" id="A0A928Z2M2"/>
<feature type="domain" description="HTH tetR-type" evidence="5">
    <location>
        <begin position="2"/>
        <end position="62"/>
    </location>
</feature>
<dbReference type="Pfam" id="PF21993">
    <property type="entry name" value="TetR_C_13_2"/>
    <property type="match status" value="1"/>
</dbReference>
<dbReference type="Proteomes" id="UP000625316">
    <property type="component" value="Unassembled WGS sequence"/>
</dbReference>
<dbReference type="SUPFAM" id="SSF46689">
    <property type="entry name" value="Homeodomain-like"/>
    <property type="match status" value="1"/>
</dbReference>
<dbReference type="PROSITE" id="PS50977">
    <property type="entry name" value="HTH_TETR_2"/>
    <property type="match status" value="1"/>
</dbReference>
<gene>
    <name evidence="6" type="ORF">IQ266_08095</name>
</gene>
<evidence type="ECO:0000256" key="4">
    <source>
        <dbReference type="PROSITE-ProRule" id="PRU00335"/>
    </source>
</evidence>
<dbReference type="Gene3D" id="1.10.357.10">
    <property type="entry name" value="Tetracycline Repressor, domain 2"/>
    <property type="match status" value="1"/>
</dbReference>